<evidence type="ECO:0000313" key="1">
    <source>
        <dbReference type="EMBL" id="EMN30841.1"/>
    </source>
</evidence>
<evidence type="ECO:0000313" key="2">
    <source>
        <dbReference type="Proteomes" id="UP000012137"/>
    </source>
</evidence>
<dbReference type="EMBL" id="AHMZ02000068">
    <property type="protein sequence ID" value="EMN30841.1"/>
    <property type="molecule type" value="Genomic_DNA"/>
</dbReference>
<name>M6K9N0_LEPIR</name>
<gene>
    <name evidence="1" type="ORF">LEP1GSC083_2026</name>
</gene>
<dbReference type="Proteomes" id="UP000012137">
    <property type="component" value="Unassembled WGS sequence"/>
</dbReference>
<reference evidence="1 2" key="1">
    <citation type="submission" date="2013-01" db="EMBL/GenBank/DDBJ databases">
        <authorList>
            <person name="Harkins D.M."/>
            <person name="Durkin A.S."/>
            <person name="Brinkac L.M."/>
            <person name="Haft D.H."/>
            <person name="Selengut J.D."/>
            <person name="Sanka R."/>
            <person name="DePew J."/>
            <person name="Purushe J."/>
            <person name="Peacock S.J."/>
            <person name="Thaipadungpanit J."/>
            <person name="Wuthiekanun V.W."/>
            <person name="Day N.P."/>
            <person name="Vinetz J.M."/>
            <person name="Sutton G.G."/>
            <person name="Nierman W.C."/>
            <person name="Fouts D.E."/>
        </authorList>
    </citation>
    <scope>NUCLEOTIDE SEQUENCE [LARGE SCALE GENOMIC DNA]</scope>
    <source>
        <strain evidence="1 2">L0374</strain>
    </source>
</reference>
<dbReference type="AlphaFoldDB" id="M6K9N0"/>
<accession>M6K9N0</accession>
<comment type="caution">
    <text evidence="1">The sequence shown here is derived from an EMBL/GenBank/DDBJ whole genome shotgun (WGS) entry which is preliminary data.</text>
</comment>
<organism evidence="1 2">
    <name type="scientific">Leptospira interrogans serovar Pyrogenes str. L0374</name>
    <dbReference type="NCBI Taxonomy" id="1049928"/>
    <lineage>
        <taxon>Bacteria</taxon>
        <taxon>Pseudomonadati</taxon>
        <taxon>Spirochaetota</taxon>
        <taxon>Spirochaetia</taxon>
        <taxon>Leptospirales</taxon>
        <taxon>Leptospiraceae</taxon>
        <taxon>Leptospira</taxon>
    </lineage>
</organism>
<proteinExistence type="predicted"/>
<sequence>MKSQEEEIRELKYKISLIKEIFHLIFPKFESFLSSRDKELIKAALIKIGE</sequence>
<protein>
    <submittedName>
        <fullName evidence="1">Uncharacterized protein</fullName>
    </submittedName>
</protein>